<protein>
    <submittedName>
        <fullName evidence="1">Uncharacterized protein</fullName>
    </submittedName>
</protein>
<evidence type="ECO:0000313" key="1">
    <source>
        <dbReference type="EMBL" id="CAB4123304.1"/>
    </source>
</evidence>
<accession>A0A6J5KLY1</accession>
<proteinExistence type="predicted"/>
<sequence length="164" mass="18434">MPIQIELSPAEIQMAALVGTQRTVQCIQNGSKHRYGAKDTNAWQMSIEGAMGECALAKHLGIFWSKGLPGATDVGPHDVRQTHHANGQLIVHPTDDDNRRFYLVTGLLGKYTIHGYMYGKDAKQSKYWADPQGTNRPAYFVPQFDLIQDDNKKVNNPDKHWLDD</sequence>
<dbReference type="EMBL" id="LR796168">
    <property type="protein sequence ID" value="CAB4123304.1"/>
    <property type="molecule type" value="Genomic_DNA"/>
</dbReference>
<gene>
    <name evidence="1" type="ORF">UFOVP41_19</name>
</gene>
<organism evidence="1">
    <name type="scientific">uncultured Caudovirales phage</name>
    <dbReference type="NCBI Taxonomy" id="2100421"/>
    <lineage>
        <taxon>Viruses</taxon>
        <taxon>Duplodnaviria</taxon>
        <taxon>Heunggongvirae</taxon>
        <taxon>Uroviricota</taxon>
        <taxon>Caudoviricetes</taxon>
        <taxon>Peduoviridae</taxon>
        <taxon>Maltschvirus</taxon>
        <taxon>Maltschvirus maltsch</taxon>
    </lineage>
</organism>
<name>A0A6J5KLY1_9CAUD</name>
<reference evidence="1" key="1">
    <citation type="submission" date="2020-04" db="EMBL/GenBank/DDBJ databases">
        <authorList>
            <person name="Chiriac C."/>
            <person name="Salcher M."/>
            <person name="Ghai R."/>
            <person name="Kavagutti S V."/>
        </authorList>
    </citation>
    <scope>NUCLEOTIDE SEQUENCE</scope>
</reference>